<dbReference type="KEGG" id="cgy:CGLY_05260"/>
<dbReference type="PANTHER" id="PTHR30532">
    <property type="entry name" value="IRON III DICITRATE-BINDING PERIPLASMIC PROTEIN"/>
    <property type="match status" value="1"/>
</dbReference>
<dbReference type="Pfam" id="PF01497">
    <property type="entry name" value="Peripla_BP_2"/>
    <property type="match status" value="1"/>
</dbReference>
<protein>
    <submittedName>
        <fullName evidence="6">Putative ABC-type iron transporter, substrate binding lipoprotein</fullName>
    </submittedName>
</protein>
<dbReference type="SUPFAM" id="SSF53807">
    <property type="entry name" value="Helical backbone' metal receptor"/>
    <property type="match status" value="1"/>
</dbReference>
<sequence length="281" mass="29201">MLVEHAYGSTEVPVQPERAISFSQAWTDAFASLGHPVATEVVSTLFEAGVPWSTDAAGESITNSGGGADAISSFGVEEIAAKDPDVIFAGYVPDQETFDALSAIAPTVATVGTGKVDDWREVTTAAGDIVGDADSAEEVISGVDDLMHKVSEDHPAVDGATFAYAAYAEGSFSVISSPEDAANRFFTDLGMTLAADDISGTETNRGISVSAENISLLDMDLLALWVRADSPDDIAGWSALPSVEHRTAAELDSPAATALGAPTALSIPWLLDQLTPYFANL</sequence>
<dbReference type="AlphaFoldDB" id="X5E7T4"/>
<evidence type="ECO:0000256" key="3">
    <source>
        <dbReference type="ARBA" id="ARBA00022448"/>
    </source>
</evidence>
<feature type="domain" description="Fe/B12 periplasmic-binding" evidence="5">
    <location>
        <begin position="18"/>
        <end position="281"/>
    </location>
</feature>
<comment type="similarity">
    <text evidence="2">Belongs to the bacterial solute-binding protein 8 family.</text>
</comment>
<dbReference type="GO" id="GO:1901678">
    <property type="term" value="P:iron coordination entity transport"/>
    <property type="evidence" value="ECO:0007669"/>
    <property type="project" value="UniProtKB-ARBA"/>
</dbReference>
<evidence type="ECO:0000313" key="7">
    <source>
        <dbReference type="Proteomes" id="UP000023703"/>
    </source>
</evidence>
<reference evidence="6 7" key="1">
    <citation type="journal article" date="2015" name="Int. J. Syst. Evol. Microbiol.">
        <title>Revisiting Corynebacterium glyciniphilum (ex Kubota et al., 1972) sp. nov., nom. rev., isolated from putrefied banana.</title>
        <authorList>
            <person name="Al-Dilaimi A."/>
            <person name="Bednarz H."/>
            <person name="Lomker A."/>
            <person name="Niehaus K."/>
            <person name="Kalinowski J."/>
            <person name="Ruckert C."/>
        </authorList>
    </citation>
    <scope>NUCLEOTIDE SEQUENCE [LARGE SCALE GENOMIC DNA]</scope>
    <source>
        <strain evidence="6">AJ 3170</strain>
    </source>
</reference>
<evidence type="ECO:0000256" key="4">
    <source>
        <dbReference type="ARBA" id="ARBA00022729"/>
    </source>
</evidence>
<evidence type="ECO:0000259" key="5">
    <source>
        <dbReference type="PROSITE" id="PS50983"/>
    </source>
</evidence>
<dbReference type="eggNOG" id="COG0614">
    <property type="taxonomic scope" value="Bacteria"/>
</dbReference>
<dbReference type="HOGENOM" id="CLU_038034_1_0_11"/>
<gene>
    <name evidence="6" type="ORF">CGLY_05260</name>
</gene>
<dbReference type="InterPro" id="IPR051313">
    <property type="entry name" value="Bact_iron-sidero_bind"/>
</dbReference>
<evidence type="ECO:0000256" key="1">
    <source>
        <dbReference type="ARBA" id="ARBA00004196"/>
    </source>
</evidence>
<name>X5E7T4_9CORY</name>
<organism evidence="6 7">
    <name type="scientific">Corynebacterium glyciniphilum AJ 3170</name>
    <dbReference type="NCBI Taxonomy" id="1404245"/>
    <lineage>
        <taxon>Bacteria</taxon>
        <taxon>Bacillati</taxon>
        <taxon>Actinomycetota</taxon>
        <taxon>Actinomycetes</taxon>
        <taxon>Mycobacteriales</taxon>
        <taxon>Corynebacteriaceae</taxon>
        <taxon>Corynebacterium</taxon>
    </lineage>
</organism>
<keyword evidence="3" id="KW-0813">Transport</keyword>
<keyword evidence="6" id="KW-0449">Lipoprotein</keyword>
<accession>X5E7T4</accession>
<dbReference type="Proteomes" id="UP000023703">
    <property type="component" value="Chromosome"/>
</dbReference>
<dbReference type="Gene3D" id="3.40.50.1980">
    <property type="entry name" value="Nitrogenase molybdenum iron protein domain"/>
    <property type="match status" value="2"/>
</dbReference>
<dbReference type="GO" id="GO:0030288">
    <property type="term" value="C:outer membrane-bounded periplasmic space"/>
    <property type="evidence" value="ECO:0007669"/>
    <property type="project" value="TreeGrafter"/>
</dbReference>
<comment type="subcellular location">
    <subcellularLocation>
        <location evidence="1">Cell envelope</location>
    </subcellularLocation>
</comment>
<evidence type="ECO:0000313" key="6">
    <source>
        <dbReference type="EMBL" id="AHW63500.1"/>
    </source>
</evidence>
<dbReference type="STRING" id="1404245.CGLY_05260"/>
<evidence type="ECO:0000256" key="2">
    <source>
        <dbReference type="ARBA" id="ARBA00008814"/>
    </source>
</evidence>
<dbReference type="PROSITE" id="PS50983">
    <property type="entry name" value="FE_B12_PBP"/>
    <property type="match status" value="1"/>
</dbReference>
<dbReference type="RefSeq" id="WP_227590392.1">
    <property type="nucleotide sequence ID" value="NZ_CP006842.1"/>
</dbReference>
<dbReference type="InterPro" id="IPR002491">
    <property type="entry name" value="ABC_transptr_periplasmic_BD"/>
</dbReference>
<dbReference type="EMBL" id="CP006842">
    <property type="protein sequence ID" value="AHW63500.1"/>
    <property type="molecule type" value="Genomic_DNA"/>
</dbReference>
<keyword evidence="7" id="KW-1185">Reference proteome</keyword>
<dbReference type="PANTHER" id="PTHR30532:SF24">
    <property type="entry name" value="FERRIC ENTEROBACTIN-BINDING PERIPLASMIC PROTEIN FEPB"/>
    <property type="match status" value="1"/>
</dbReference>
<keyword evidence="4" id="KW-0732">Signal</keyword>
<proteinExistence type="inferred from homology"/>